<dbReference type="AlphaFoldDB" id="A0A540KAI3"/>
<evidence type="ECO:0000313" key="2">
    <source>
        <dbReference type="Proteomes" id="UP000315295"/>
    </source>
</evidence>
<accession>A0A540KAI3</accession>
<evidence type="ECO:0000313" key="1">
    <source>
        <dbReference type="EMBL" id="TQD71219.1"/>
    </source>
</evidence>
<name>A0A540KAI3_MALBA</name>
<comment type="caution">
    <text evidence="1">The sequence shown here is derived from an EMBL/GenBank/DDBJ whole genome shotgun (WGS) entry which is preliminary data.</text>
</comment>
<keyword evidence="2" id="KW-1185">Reference proteome</keyword>
<organism evidence="1 2">
    <name type="scientific">Malus baccata</name>
    <name type="common">Siberian crab apple</name>
    <name type="synonym">Pyrus baccata</name>
    <dbReference type="NCBI Taxonomy" id="106549"/>
    <lineage>
        <taxon>Eukaryota</taxon>
        <taxon>Viridiplantae</taxon>
        <taxon>Streptophyta</taxon>
        <taxon>Embryophyta</taxon>
        <taxon>Tracheophyta</taxon>
        <taxon>Spermatophyta</taxon>
        <taxon>Magnoliopsida</taxon>
        <taxon>eudicotyledons</taxon>
        <taxon>Gunneridae</taxon>
        <taxon>Pentapetalae</taxon>
        <taxon>rosids</taxon>
        <taxon>fabids</taxon>
        <taxon>Rosales</taxon>
        <taxon>Rosaceae</taxon>
        <taxon>Amygdaloideae</taxon>
        <taxon>Maleae</taxon>
        <taxon>Malus</taxon>
    </lineage>
</organism>
<gene>
    <name evidence="1" type="ORF">C1H46_043248</name>
</gene>
<protein>
    <submittedName>
        <fullName evidence="1">Uncharacterized protein</fullName>
    </submittedName>
</protein>
<reference evidence="1 2" key="1">
    <citation type="journal article" date="2019" name="G3 (Bethesda)">
        <title>Sequencing of a Wild Apple (Malus baccata) Genome Unravels the Differences Between Cultivated and Wild Apple Species Regarding Disease Resistance and Cold Tolerance.</title>
        <authorList>
            <person name="Chen X."/>
        </authorList>
    </citation>
    <scope>NUCLEOTIDE SEQUENCE [LARGE SCALE GENOMIC DNA]</scope>
    <source>
        <strain evidence="2">cv. Shandingzi</strain>
        <tissue evidence="1">Leaves</tissue>
    </source>
</reference>
<proteinExistence type="predicted"/>
<sequence length="127" mass="14718">MSLVPYPEVPTQLQECIKTDVLEGVDHTKSQQSSTPHGQLLKTLTYLNTGQTYTNEKFLVAELDRLTMQPIKLQKNLVEFYEQAEICKGRKKKLKGNQILCQEIQPVQNLWVLSTRLKSVRWRHNPP</sequence>
<dbReference type="EMBL" id="VIEB01001594">
    <property type="protein sequence ID" value="TQD71219.1"/>
    <property type="molecule type" value="Genomic_DNA"/>
</dbReference>
<dbReference type="Proteomes" id="UP000315295">
    <property type="component" value="Unassembled WGS sequence"/>
</dbReference>